<feature type="domain" description="Zinc finger CGNR" evidence="1">
    <location>
        <begin position="152"/>
        <end position="196"/>
    </location>
</feature>
<dbReference type="InterPro" id="IPR010852">
    <property type="entry name" value="ABATE"/>
</dbReference>
<dbReference type="EMBL" id="QLMJ01000015">
    <property type="protein sequence ID" value="RAK31322.1"/>
    <property type="molecule type" value="Genomic_DNA"/>
</dbReference>
<organism evidence="2 3">
    <name type="scientific">Actinoplanes lutulentus</name>
    <dbReference type="NCBI Taxonomy" id="1287878"/>
    <lineage>
        <taxon>Bacteria</taxon>
        <taxon>Bacillati</taxon>
        <taxon>Actinomycetota</taxon>
        <taxon>Actinomycetes</taxon>
        <taxon>Micromonosporales</taxon>
        <taxon>Micromonosporaceae</taxon>
        <taxon>Actinoplanes</taxon>
    </lineage>
</organism>
<dbReference type="Proteomes" id="UP000249341">
    <property type="component" value="Unassembled WGS sequence"/>
</dbReference>
<dbReference type="InterPro" id="IPR021005">
    <property type="entry name" value="Znf_CGNR"/>
</dbReference>
<comment type="caution">
    <text evidence="2">The sequence shown here is derived from an EMBL/GenBank/DDBJ whole genome shotgun (WGS) entry which is preliminary data.</text>
</comment>
<dbReference type="Pfam" id="PF11706">
    <property type="entry name" value="zf-CGNR"/>
    <property type="match status" value="1"/>
</dbReference>
<dbReference type="InterPro" id="IPR023286">
    <property type="entry name" value="ABATE_dom_sf"/>
</dbReference>
<proteinExistence type="predicted"/>
<protein>
    <submittedName>
        <fullName evidence="2">Putative RNA-binding Zn ribbon-like protein</fullName>
    </submittedName>
</protein>
<dbReference type="SUPFAM" id="SSF160904">
    <property type="entry name" value="Jann2411-like"/>
    <property type="match status" value="1"/>
</dbReference>
<accession>A0A327ZD13</accession>
<dbReference type="PANTHER" id="PTHR35525:SF3">
    <property type="entry name" value="BLL6575 PROTEIN"/>
    <property type="match status" value="1"/>
</dbReference>
<gene>
    <name evidence="2" type="ORF">B0I29_115128</name>
</gene>
<name>A0A327ZD13_9ACTN</name>
<evidence type="ECO:0000313" key="2">
    <source>
        <dbReference type="EMBL" id="RAK31322.1"/>
    </source>
</evidence>
<evidence type="ECO:0000313" key="3">
    <source>
        <dbReference type="Proteomes" id="UP000249341"/>
    </source>
</evidence>
<reference evidence="2 3" key="1">
    <citation type="submission" date="2018-06" db="EMBL/GenBank/DDBJ databases">
        <title>Genomic Encyclopedia of Type Strains, Phase III (KMG-III): the genomes of soil and plant-associated and newly described type strains.</title>
        <authorList>
            <person name="Whitman W."/>
        </authorList>
    </citation>
    <scope>NUCLEOTIDE SEQUENCE [LARGE SCALE GENOMIC DNA]</scope>
    <source>
        <strain evidence="2 3">CGMCC 4.7090</strain>
    </source>
</reference>
<sequence>MGFPALYGGNTSLDFANTVDARGTTPHEEHLFDYADLVRWSAYAGLLDEPATRHLLTLAAARPQAAQASYTAALTLREAIFRIFAGRHTGTPPAPADLALIQQGYAAALATARLEHRGDTFVWNLPADHLHRAWWPAAVSAAKLLTTGPLDRIKVCASTDGCQGLFVDTSKNNSRRWCSMDDCGTTAKIRRQTTRRRTTNPVP</sequence>
<evidence type="ECO:0000259" key="1">
    <source>
        <dbReference type="Pfam" id="PF11706"/>
    </source>
</evidence>
<dbReference type="Pfam" id="PF07336">
    <property type="entry name" value="ABATE"/>
    <property type="match status" value="1"/>
</dbReference>
<dbReference type="PANTHER" id="PTHR35525">
    <property type="entry name" value="BLL6575 PROTEIN"/>
    <property type="match status" value="1"/>
</dbReference>
<dbReference type="AlphaFoldDB" id="A0A327ZD13"/>
<keyword evidence="3" id="KW-1185">Reference proteome</keyword>
<dbReference type="Gene3D" id="1.10.3300.10">
    <property type="entry name" value="Jann2411-like domain"/>
    <property type="match status" value="1"/>
</dbReference>